<dbReference type="NCBIfam" id="TIGR00621">
    <property type="entry name" value="ssb"/>
    <property type="match status" value="1"/>
</dbReference>
<evidence type="ECO:0000256" key="4">
    <source>
        <dbReference type="SAM" id="MobiDB-lite"/>
    </source>
</evidence>
<feature type="region of interest" description="Disordered" evidence="4">
    <location>
        <begin position="83"/>
        <end position="145"/>
    </location>
</feature>
<evidence type="ECO:0000256" key="3">
    <source>
        <dbReference type="RuleBase" id="RU000524"/>
    </source>
</evidence>
<dbReference type="PROSITE" id="PS50935">
    <property type="entry name" value="SSB"/>
    <property type="match status" value="1"/>
</dbReference>
<dbReference type="SUPFAM" id="SSF50249">
    <property type="entry name" value="Nucleic acid-binding proteins"/>
    <property type="match status" value="1"/>
</dbReference>
<gene>
    <name evidence="5" type="ORF">FHX37_4210</name>
</gene>
<dbReference type="InterPro" id="IPR000424">
    <property type="entry name" value="Primosome_PriB/ssb"/>
</dbReference>
<comment type="caution">
    <text evidence="5">The sequence shown here is derived from an EMBL/GenBank/DDBJ whole genome shotgun (WGS) entry which is preliminary data.</text>
</comment>
<evidence type="ECO:0000256" key="2">
    <source>
        <dbReference type="PROSITE-ProRule" id="PRU00252"/>
    </source>
</evidence>
<feature type="compositionally biased region" description="Basic and acidic residues" evidence="4">
    <location>
        <begin position="87"/>
        <end position="118"/>
    </location>
</feature>
<dbReference type="Pfam" id="PF00436">
    <property type="entry name" value="SSB"/>
    <property type="match status" value="1"/>
</dbReference>
<dbReference type="CDD" id="cd04496">
    <property type="entry name" value="SSB_OBF"/>
    <property type="match status" value="1"/>
</dbReference>
<dbReference type="InterPro" id="IPR011344">
    <property type="entry name" value="ssDNA-bd"/>
</dbReference>
<reference evidence="5 6" key="1">
    <citation type="submission" date="2019-06" db="EMBL/GenBank/DDBJ databases">
        <title>Sequencing the genomes of 1000 actinobacteria strains.</title>
        <authorList>
            <person name="Klenk H.-P."/>
        </authorList>
    </citation>
    <scope>NUCLEOTIDE SEQUENCE [LARGE SCALE GENOMIC DNA]</scope>
    <source>
        <strain evidence="5 6">DSM 45015</strain>
    </source>
</reference>
<protein>
    <recommendedName>
        <fullName evidence="3">Single-stranded DNA-binding protein</fullName>
    </recommendedName>
</protein>
<evidence type="ECO:0000313" key="6">
    <source>
        <dbReference type="Proteomes" id="UP000317422"/>
    </source>
</evidence>
<dbReference type="GO" id="GO:0009295">
    <property type="term" value="C:nucleoid"/>
    <property type="evidence" value="ECO:0007669"/>
    <property type="project" value="TreeGrafter"/>
</dbReference>
<evidence type="ECO:0000313" key="5">
    <source>
        <dbReference type="EMBL" id="TQN27490.1"/>
    </source>
</evidence>
<keyword evidence="6" id="KW-1185">Reference proteome</keyword>
<dbReference type="EMBL" id="VFQC01000003">
    <property type="protein sequence ID" value="TQN27490.1"/>
    <property type="molecule type" value="Genomic_DNA"/>
</dbReference>
<dbReference type="InterPro" id="IPR012340">
    <property type="entry name" value="NA-bd_OB-fold"/>
</dbReference>
<dbReference type="GO" id="GO:0003697">
    <property type="term" value="F:single-stranded DNA binding"/>
    <property type="evidence" value="ECO:0007669"/>
    <property type="project" value="InterPro"/>
</dbReference>
<dbReference type="Proteomes" id="UP000317422">
    <property type="component" value="Unassembled WGS sequence"/>
</dbReference>
<dbReference type="AlphaFoldDB" id="A0A543N6N6"/>
<organism evidence="5 6">
    <name type="scientific">Haloactinospora alba</name>
    <dbReference type="NCBI Taxonomy" id="405555"/>
    <lineage>
        <taxon>Bacteria</taxon>
        <taxon>Bacillati</taxon>
        <taxon>Actinomycetota</taxon>
        <taxon>Actinomycetes</taxon>
        <taxon>Streptosporangiales</taxon>
        <taxon>Nocardiopsidaceae</taxon>
        <taxon>Haloactinospora</taxon>
    </lineage>
</organism>
<dbReference type="PANTHER" id="PTHR10302">
    <property type="entry name" value="SINGLE-STRANDED DNA-BINDING PROTEIN"/>
    <property type="match status" value="1"/>
</dbReference>
<dbReference type="PANTHER" id="PTHR10302:SF27">
    <property type="entry name" value="SINGLE-STRANDED DNA-BINDING PROTEIN"/>
    <property type="match status" value="1"/>
</dbReference>
<keyword evidence="1 2" id="KW-0238">DNA-binding</keyword>
<proteinExistence type="predicted"/>
<dbReference type="GO" id="GO:0006260">
    <property type="term" value="P:DNA replication"/>
    <property type="evidence" value="ECO:0007669"/>
    <property type="project" value="InterPro"/>
</dbReference>
<feature type="compositionally biased region" description="Basic and acidic residues" evidence="4">
    <location>
        <begin position="136"/>
        <end position="145"/>
    </location>
</feature>
<evidence type="ECO:0000256" key="1">
    <source>
        <dbReference type="ARBA" id="ARBA00023125"/>
    </source>
</evidence>
<name>A0A543N6N6_9ACTN</name>
<sequence length="145" mass="16236">MALPTISVTGRLVADPDMRWTQNGTAVAKIRIAANSRRYNKQTEQWEDADVWYGRATAFGRTAEAIAEAEIDKGTEVTLHGRIKTTQWEDKESGQKKSAEEVIVEEVSRPVRMPRRDSGNGYGNNTGTGQPQSDPWEQRDSEPPF</sequence>
<dbReference type="Gene3D" id="2.40.50.140">
    <property type="entry name" value="Nucleic acid-binding proteins"/>
    <property type="match status" value="1"/>
</dbReference>
<dbReference type="RefSeq" id="WP_170181664.1">
    <property type="nucleotide sequence ID" value="NZ_VFQC01000003.1"/>
</dbReference>
<accession>A0A543N6N6</accession>